<feature type="domain" description="Glycosyltransferase 2-like" evidence="2">
    <location>
        <begin position="54"/>
        <end position="192"/>
    </location>
</feature>
<dbReference type="AlphaFoldDB" id="A0A9D6V4P1"/>
<dbReference type="InterPro" id="IPR001173">
    <property type="entry name" value="Glyco_trans_2-like"/>
</dbReference>
<dbReference type="Gene3D" id="3.90.550.10">
    <property type="entry name" value="Spore Coat Polysaccharide Biosynthesis Protein SpsA, Chain A"/>
    <property type="match status" value="1"/>
</dbReference>
<dbReference type="CDD" id="cd06423">
    <property type="entry name" value="CESA_like"/>
    <property type="match status" value="1"/>
</dbReference>
<dbReference type="PANTHER" id="PTHR43685">
    <property type="entry name" value="GLYCOSYLTRANSFERASE"/>
    <property type="match status" value="1"/>
</dbReference>
<reference evidence="3" key="1">
    <citation type="submission" date="2020-07" db="EMBL/GenBank/DDBJ databases">
        <title>Huge and variable diversity of episymbiotic CPR bacteria and DPANN archaea in groundwater ecosystems.</title>
        <authorList>
            <person name="He C.Y."/>
            <person name="Keren R."/>
            <person name="Whittaker M."/>
            <person name="Farag I.F."/>
            <person name="Doudna J."/>
            <person name="Cate J.H.D."/>
            <person name="Banfield J.F."/>
        </authorList>
    </citation>
    <scope>NUCLEOTIDE SEQUENCE</scope>
    <source>
        <strain evidence="3">NC_groundwater_1664_Pr3_B-0.1um_52_9</strain>
    </source>
</reference>
<keyword evidence="1" id="KW-1133">Transmembrane helix</keyword>
<evidence type="ECO:0000313" key="4">
    <source>
        <dbReference type="Proteomes" id="UP000807825"/>
    </source>
</evidence>
<keyword evidence="1" id="KW-0472">Membrane</keyword>
<evidence type="ECO:0000259" key="2">
    <source>
        <dbReference type="Pfam" id="PF00535"/>
    </source>
</evidence>
<accession>A0A9D6V4P1</accession>
<keyword evidence="1" id="KW-0812">Transmembrane</keyword>
<protein>
    <submittedName>
        <fullName evidence="3">Glycosyltransferase</fullName>
    </submittedName>
</protein>
<proteinExistence type="predicted"/>
<dbReference type="InterPro" id="IPR029044">
    <property type="entry name" value="Nucleotide-diphossugar_trans"/>
</dbReference>
<organism evidence="3 4">
    <name type="scientific">Desulfomonile tiedjei</name>
    <dbReference type="NCBI Taxonomy" id="2358"/>
    <lineage>
        <taxon>Bacteria</taxon>
        <taxon>Pseudomonadati</taxon>
        <taxon>Thermodesulfobacteriota</taxon>
        <taxon>Desulfomonilia</taxon>
        <taxon>Desulfomonilales</taxon>
        <taxon>Desulfomonilaceae</taxon>
        <taxon>Desulfomonile</taxon>
    </lineage>
</organism>
<dbReference type="SUPFAM" id="SSF53448">
    <property type="entry name" value="Nucleotide-diphospho-sugar transferases"/>
    <property type="match status" value="1"/>
</dbReference>
<dbReference type="PANTHER" id="PTHR43685:SF2">
    <property type="entry name" value="GLYCOSYLTRANSFERASE 2-LIKE DOMAIN-CONTAINING PROTEIN"/>
    <property type="match status" value="1"/>
</dbReference>
<comment type="caution">
    <text evidence="3">The sequence shown here is derived from an EMBL/GenBank/DDBJ whole genome shotgun (WGS) entry which is preliminary data.</text>
</comment>
<evidence type="ECO:0000256" key="1">
    <source>
        <dbReference type="SAM" id="Phobius"/>
    </source>
</evidence>
<name>A0A9D6V4P1_9BACT</name>
<evidence type="ECO:0000313" key="3">
    <source>
        <dbReference type="EMBL" id="MBI5251462.1"/>
    </source>
</evidence>
<dbReference type="Proteomes" id="UP000807825">
    <property type="component" value="Unassembled WGS sequence"/>
</dbReference>
<feature type="transmembrane region" description="Helical" evidence="1">
    <location>
        <begin position="292"/>
        <end position="314"/>
    </location>
</feature>
<gene>
    <name evidence="3" type="ORF">HY912_18390</name>
</gene>
<feature type="transmembrane region" description="Helical" evidence="1">
    <location>
        <begin position="326"/>
        <end position="344"/>
    </location>
</feature>
<feature type="transmembrane region" description="Helical" evidence="1">
    <location>
        <begin position="356"/>
        <end position="377"/>
    </location>
</feature>
<dbReference type="Pfam" id="PF00535">
    <property type="entry name" value="Glycos_transf_2"/>
    <property type="match status" value="1"/>
</dbReference>
<sequence length="419" mass="46407">MNDLLFVLAGAVLLFEMGFWVLRARELVETASDRVPLVDPKRIALLPKNAPLISVVVPAHNEEAVIRDCLQSVLEQDYPRLELILVDDRSTDNTLAVAEQLAGEKAPFKIVKVTDLPQGWTGKCHALHAGVRHASGEWLAFLDADSTLHKSAIAQCYHEAVNAHVNMITLSPQFVMKTFWEKALQPTFAAMSCILFPLARVNDPSSPVASANGMFYLINRQAYDKIDGHRDVRNLAVEDIGIGMRVKASGLGLLFANGRKLLRTRMYTNFSQVVDGWTRILSASMNYRMSTVLKYLGVHVLMSFPAFVLALCFFAPAARELWPNTWFILPAVVTLGASAVSAFYCTQMGAPKKLSGLFGLGNLMLIWVFIVIVKKILMKDALQWRGTTYQTSTYQPTRLNPVSSGLYHSSAGSALEEMN</sequence>
<dbReference type="EMBL" id="JACRDE010000482">
    <property type="protein sequence ID" value="MBI5251462.1"/>
    <property type="molecule type" value="Genomic_DNA"/>
</dbReference>
<dbReference type="InterPro" id="IPR050834">
    <property type="entry name" value="Glycosyltransf_2"/>
</dbReference>